<accession>A0ACB9C5G5</accession>
<sequence length="109" mass="12233">MLRSSLLFNPWRNYNSMTSRNMEWSLESSQGKVNLSPSSRPSLAGCGNLEPLGRFDLLASTHRRLQHAFRFHIFNPHRTRIGFSTGCRGASPVAYLLERLGLLQATGGK</sequence>
<dbReference type="EMBL" id="CM042051">
    <property type="protein sequence ID" value="KAI3729531.1"/>
    <property type="molecule type" value="Genomic_DNA"/>
</dbReference>
<reference evidence="1 2" key="2">
    <citation type="journal article" date="2022" name="Mol. Ecol. Resour.">
        <title>The genomes of chicory, endive, great burdock and yacon provide insights into Asteraceae paleo-polyploidization history and plant inulin production.</title>
        <authorList>
            <person name="Fan W."/>
            <person name="Wang S."/>
            <person name="Wang H."/>
            <person name="Wang A."/>
            <person name="Jiang F."/>
            <person name="Liu H."/>
            <person name="Zhao H."/>
            <person name="Xu D."/>
            <person name="Zhang Y."/>
        </authorList>
    </citation>
    <scope>NUCLEOTIDE SEQUENCE [LARGE SCALE GENOMIC DNA]</scope>
    <source>
        <strain evidence="2">cv. Niubang</strain>
    </source>
</reference>
<evidence type="ECO:0000313" key="2">
    <source>
        <dbReference type="Proteomes" id="UP001055879"/>
    </source>
</evidence>
<evidence type="ECO:0000313" key="1">
    <source>
        <dbReference type="EMBL" id="KAI3729531.1"/>
    </source>
</evidence>
<organism evidence="1 2">
    <name type="scientific">Arctium lappa</name>
    <name type="common">Greater burdock</name>
    <name type="synonym">Lappa major</name>
    <dbReference type="NCBI Taxonomy" id="4217"/>
    <lineage>
        <taxon>Eukaryota</taxon>
        <taxon>Viridiplantae</taxon>
        <taxon>Streptophyta</taxon>
        <taxon>Embryophyta</taxon>
        <taxon>Tracheophyta</taxon>
        <taxon>Spermatophyta</taxon>
        <taxon>Magnoliopsida</taxon>
        <taxon>eudicotyledons</taxon>
        <taxon>Gunneridae</taxon>
        <taxon>Pentapetalae</taxon>
        <taxon>asterids</taxon>
        <taxon>campanulids</taxon>
        <taxon>Asterales</taxon>
        <taxon>Asteraceae</taxon>
        <taxon>Carduoideae</taxon>
        <taxon>Cardueae</taxon>
        <taxon>Arctiinae</taxon>
        <taxon>Arctium</taxon>
    </lineage>
</organism>
<dbReference type="Proteomes" id="UP001055879">
    <property type="component" value="Linkage Group LG05"/>
</dbReference>
<gene>
    <name evidence="1" type="ORF">L6452_18192</name>
</gene>
<keyword evidence="2" id="KW-1185">Reference proteome</keyword>
<protein>
    <submittedName>
        <fullName evidence="1">Uncharacterized protein</fullName>
    </submittedName>
</protein>
<name>A0ACB9C5G5_ARCLA</name>
<reference evidence="2" key="1">
    <citation type="journal article" date="2022" name="Mol. Ecol. Resour.">
        <title>The genomes of chicory, endive, great burdock and yacon provide insights into Asteraceae palaeo-polyploidization history and plant inulin production.</title>
        <authorList>
            <person name="Fan W."/>
            <person name="Wang S."/>
            <person name="Wang H."/>
            <person name="Wang A."/>
            <person name="Jiang F."/>
            <person name="Liu H."/>
            <person name="Zhao H."/>
            <person name="Xu D."/>
            <person name="Zhang Y."/>
        </authorList>
    </citation>
    <scope>NUCLEOTIDE SEQUENCE [LARGE SCALE GENOMIC DNA]</scope>
    <source>
        <strain evidence="2">cv. Niubang</strain>
    </source>
</reference>
<comment type="caution">
    <text evidence="1">The sequence shown here is derived from an EMBL/GenBank/DDBJ whole genome shotgun (WGS) entry which is preliminary data.</text>
</comment>
<proteinExistence type="predicted"/>